<proteinExistence type="inferred from homology"/>
<evidence type="ECO:0000256" key="3">
    <source>
        <dbReference type="ARBA" id="ARBA00022737"/>
    </source>
</evidence>
<keyword evidence="4" id="KW-0227">DNA damage</keyword>
<dbReference type="GO" id="GO:2000001">
    <property type="term" value="P:regulation of DNA damage checkpoint"/>
    <property type="evidence" value="ECO:0000318"/>
    <property type="project" value="GO_Central"/>
</dbReference>
<evidence type="ECO:0000256" key="6">
    <source>
        <dbReference type="PROSITE-ProRule" id="PRU00221"/>
    </source>
</evidence>
<dbReference type="GO" id="GO:0003677">
    <property type="term" value="F:DNA binding"/>
    <property type="evidence" value="ECO:0000318"/>
    <property type="project" value="GO_Central"/>
</dbReference>
<accession>A0A9K3HKB7</accession>
<evidence type="ECO:0000256" key="4">
    <source>
        <dbReference type="ARBA" id="ARBA00022763"/>
    </source>
</evidence>
<dbReference type="PROSITE" id="PS50294">
    <property type="entry name" value="WD_REPEATS_REGION"/>
    <property type="match status" value="1"/>
</dbReference>
<dbReference type="Gene3D" id="2.130.10.10">
    <property type="entry name" value="YVTN repeat-like/Quinoprotein amine dehydrogenase"/>
    <property type="match status" value="1"/>
</dbReference>
<dbReference type="EMBL" id="MNCJ02000327">
    <property type="protein sequence ID" value="KAF5779904.1"/>
    <property type="molecule type" value="Genomic_DNA"/>
</dbReference>
<protein>
    <submittedName>
        <fullName evidence="7">Transcription factor WD40-like family</fullName>
    </submittedName>
</protein>
<evidence type="ECO:0000313" key="7">
    <source>
        <dbReference type="EMBL" id="KAF5779904.1"/>
    </source>
</evidence>
<reference evidence="7" key="1">
    <citation type="journal article" date="2017" name="Nature">
        <title>The sunflower genome provides insights into oil metabolism, flowering and Asterid evolution.</title>
        <authorList>
            <person name="Badouin H."/>
            <person name="Gouzy J."/>
            <person name="Grassa C.J."/>
            <person name="Murat F."/>
            <person name="Staton S.E."/>
            <person name="Cottret L."/>
            <person name="Lelandais-Briere C."/>
            <person name="Owens G.L."/>
            <person name="Carrere S."/>
            <person name="Mayjonade B."/>
            <person name="Legrand L."/>
            <person name="Gill N."/>
            <person name="Kane N.C."/>
            <person name="Bowers J.E."/>
            <person name="Hubner S."/>
            <person name="Bellec A."/>
            <person name="Berard A."/>
            <person name="Berges H."/>
            <person name="Blanchet N."/>
            <person name="Boniface M.C."/>
            <person name="Brunel D."/>
            <person name="Catrice O."/>
            <person name="Chaidir N."/>
            <person name="Claudel C."/>
            <person name="Donnadieu C."/>
            <person name="Faraut T."/>
            <person name="Fievet G."/>
            <person name="Helmstetter N."/>
            <person name="King M."/>
            <person name="Knapp S.J."/>
            <person name="Lai Z."/>
            <person name="Le Paslier M.C."/>
            <person name="Lippi Y."/>
            <person name="Lorenzon L."/>
            <person name="Mandel J.R."/>
            <person name="Marage G."/>
            <person name="Marchand G."/>
            <person name="Marquand E."/>
            <person name="Bret-Mestries E."/>
            <person name="Morien E."/>
            <person name="Nambeesan S."/>
            <person name="Nguyen T."/>
            <person name="Pegot-Espagnet P."/>
            <person name="Pouilly N."/>
            <person name="Raftis F."/>
            <person name="Sallet E."/>
            <person name="Schiex T."/>
            <person name="Thomas J."/>
            <person name="Vandecasteele C."/>
            <person name="Vares D."/>
            <person name="Vear F."/>
            <person name="Vautrin S."/>
            <person name="Crespi M."/>
            <person name="Mangin B."/>
            <person name="Burke J.M."/>
            <person name="Salse J."/>
            <person name="Munos S."/>
            <person name="Vincourt P."/>
            <person name="Rieseberg L.H."/>
            <person name="Langlade N.B."/>
        </authorList>
    </citation>
    <scope>NUCLEOTIDE SEQUENCE</scope>
    <source>
        <tissue evidence="7">Leaves</tissue>
    </source>
</reference>
<dbReference type="InterPro" id="IPR036322">
    <property type="entry name" value="WD40_repeat_dom_sf"/>
</dbReference>
<organism evidence="7 8">
    <name type="scientific">Helianthus annuus</name>
    <name type="common">Common sunflower</name>
    <dbReference type="NCBI Taxonomy" id="4232"/>
    <lineage>
        <taxon>Eukaryota</taxon>
        <taxon>Viridiplantae</taxon>
        <taxon>Streptophyta</taxon>
        <taxon>Embryophyta</taxon>
        <taxon>Tracheophyta</taxon>
        <taxon>Spermatophyta</taxon>
        <taxon>Magnoliopsida</taxon>
        <taxon>eudicotyledons</taxon>
        <taxon>Gunneridae</taxon>
        <taxon>Pentapetalae</taxon>
        <taxon>asterids</taxon>
        <taxon>campanulids</taxon>
        <taxon>Asterales</taxon>
        <taxon>Asteraceae</taxon>
        <taxon>Asteroideae</taxon>
        <taxon>Heliantheae alliance</taxon>
        <taxon>Heliantheae</taxon>
        <taxon>Helianthus</taxon>
    </lineage>
</organism>
<comment type="similarity">
    <text evidence="1">Belongs to the WD repeat DDB2/WDR76 family.</text>
</comment>
<evidence type="ECO:0000313" key="8">
    <source>
        <dbReference type="Proteomes" id="UP000215914"/>
    </source>
</evidence>
<dbReference type="PANTHER" id="PTHR14773:SF0">
    <property type="entry name" value="WD REPEAT-CONTAINING PROTEIN 76"/>
    <property type="match status" value="1"/>
</dbReference>
<comment type="caution">
    <text evidence="7">The sequence shown here is derived from an EMBL/GenBank/DDBJ whole genome shotgun (WGS) entry which is preliminary data.</text>
</comment>
<name>A0A9K3HKB7_HELAN</name>
<dbReference type="SMART" id="SM00320">
    <property type="entry name" value="WD40"/>
    <property type="match status" value="4"/>
</dbReference>
<gene>
    <name evidence="7" type="ORF">HanXRQr2_Chr12g0564951</name>
</gene>
<keyword evidence="8" id="KW-1185">Reference proteome</keyword>
<feature type="repeat" description="WD" evidence="6">
    <location>
        <begin position="203"/>
        <end position="238"/>
    </location>
</feature>
<dbReference type="Gramene" id="mRNA:HanXRQr2_Chr12g0564951">
    <property type="protein sequence ID" value="mRNA:HanXRQr2_Chr12g0564951"/>
    <property type="gene ID" value="HanXRQr2_Chr12g0564951"/>
</dbReference>
<dbReference type="PROSITE" id="PS00678">
    <property type="entry name" value="WD_REPEATS_1"/>
    <property type="match status" value="1"/>
</dbReference>
<dbReference type="InterPro" id="IPR050853">
    <property type="entry name" value="WD_repeat_DNA-damage-binding"/>
</dbReference>
<evidence type="ECO:0000256" key="2">
    <source>
        <dbReference type="ARBA" id="ARBA00022574"/>
    </source>
</evidence>
<dbReference type="PROSITE" id="PS50082">
    <property type="entry name" value="WD_REPEATS_2"/>
    <property type="match status" value="2"/>
</dbReference>
<dbReference type="GO" id="GO:0006974">
    <property type="term" value="P:DNA damage response"/>
    <property type="evidence" value="ECO:0007669"/>
    <property type="project" value="UniProtKB-KW"/>
</dbReference>
<dbReference type="InterPro" id="IPR019775">
    <property type="entry name" value="WD40_repeat_CS"/>
</dbReference>
<dbReference type="PANTHER" id="PTHR14773">
    <property type="entry name" value="WD REPEAT-CONTAINING PROTEIN 76"/>
    <property type="match status" value="1"/>
</dbReference>
<evidence type="ECO:0000256" key="1">
    <source>
        <dbReference type="ARBA" id="ARBA00005434"/>
    </source>
</evidence>
<feature type="repeat" description="WD" evidence="6">
    <location>
        <begin position="250"/>
        <end position="278"/>
    </location>
</feature>
<sequence>MAPRKKLKCYEEEIGFKKSPRDLGPVSMNNLSTNCLVDDTKLVRKIMAMSNSSEGVRTCVEVKKMKIDKKNIARVLSGRITEVKFFPTKDTRMVAVGNNCGNVGFWNIDSDDEIYVYYPHSGIVSGISIHPYSLSKIITSCYDGFIRLLDVEKESFDLLYTSAYQVFSICRPHDNMNSLFIGESYGSVGSLDIRSSNPNSMSWDLHAEQIYTIDFNSQNTNLMATSSKDGTACIWDLRKLAHLDPQPLKLVRHKDAVNSAYFSPSGNLLATTSKDNNIGLISGANYEVESMIYHSNKTPRFISSFRGIWGWDDSFIMVGNMKKGVDVICVEEKKLAYTMADREINAIPCRFDAHPMLPGVLAISTAGGRVYVWDI</sequence>
<evidence type="ECO:0000256" key="5">
    <source>
        <dbReference type="ARBA" id="ARBA00023125"/>
    </source>
</evidence>
<dbReference type="Proteomes" id="UP000215914">
    <property type="component" value="Unassembled WGS sequence"/>
</dbReference>
<dbReference type="GO" id="GO:0005634">
    <property type="term" value="C:nucleus"/>
    <property type="evidence" value="ECO:0000318"/>
    <property type="project" value="GO_Central"/>
</dbReference>
<dbReference type="InterPro" id="IPR015943">
    <property type="entry name" value="WD40/YVTN_repeat-like_dom_sf"/>
</dbReference>
<dbReference type="SUPFAM" id="SSF50978">
    <property type="entry name" value="WD40 repeat-like"/>
    <property type="match status" value="1"/>
</dbReference>
<keyword evidence="5" id="KW-0238">DNA-binding</keyword>
<keyword evidence="3" id="KW-0677">Repeat</keyword>
<reference evidence="7" key="2">
    <citation type="submission" date="2020-06" db="EMBL/GenBank/DDBJ databases">
        <title>Helianthus annuus Genome sequencing and assembly Release 2.</title>
        <authorList>
            <person name="Gouzy J."/>
            <person name="Langlade N."/>
            <person name="Munos S."/>
        </authorList>
    </citation>
    <scope>NUCLEOTIDE SEQUENCE</scope>
    <source>
        <tissue evidence="7">Leaves</tissue>
    </source>
</reference>
<dbReference type="InterPro" id="IPR001680">
    <property type="entry name" value="WD40_rpt"/>
</dbReference>
<dbReference type="Pfam" id="PF00400">
    <property type="entry name" value="WD40"/>
    <property type="match status" value="3"/>
</dbReference>
<dbReference type="AlphaFoldDB" id="A0A9K3HKB7"/>
<keyword evidence="2 6" id="KW-0853">WD repeat</keyword>